<keyword evidence="3" id="KW-1185">Reference proteome</keyword>
<feature type="domain" description="FMN-binding" evidence="1">
    <location>
        <begin position="66"/>
        <end position="149"/>
    </location>
</feature>
<evidence type="ECO:0000313" key="3">
    <source>
        <dbReference type="Proteomes" id="UP001651880"/>
    </source>
</evidence>
<comment type="caution">
    <text evidence="2">The sequence shown here is derived from an EMBL/GenBank/DDBJ whole genome shotgun (WGS) entry which is preliminary data.</text>
</comment>
<protein>
    <submittedName>
        <fullName evidence="2">FMN-binding protein</fullName>
    </submittedName>
</protein>
<dbReference type="EMBL" id="JAJEKE010000012">
    <property type="protein sequence ID" value="MCQ1530512.1"/>
    <property type="molecule type" value="Genomic_DNA"/>
</dbReference>
<evidence type="ECO:0000313" key="2">
    <source>
        <dbReference type="EMBL" id="MCQ1530512.1"/>
    </source>
</evidence>
<dbReference type="InterPro" id="IPR007329">
    <property type="entry name" value="FMN-bd"/>
</dbReference>
<evidence type="ECO:0000259" key="1">
    <source>
        <dbReference type="SMART" id="SM00900"/>
    </source>
</evidence>
<dbReference type="RefSeq" id="WP_255228036.1">
    <property type="nucleotide sequence ID" value="NZ_JAJEKE010000012.1"/>
</dbReference>
<dbReference type="Gene3D" id="3.90.1010.20">
    <property type="match status" value="1"/>
</dbReference>
<name>A0ABT1NH15_9FIRM</name>
<sequence>MKTKMKQKRKFRTWHVILGIVAAIAGLMMVVFLATGPSRAEVKNLTFSNIDFDKLHDGIYIGHYKGVKDSSRDTSVEVTISSGKIMKINAVGGALAGEKQANEINNGKSLNDLFDSIIERETLQVDVISGATLTSKSYLKAVEDALNKAQSE</sequence>
<proteinExistence type="predicted"/>
<accession>A0ABT1NH15</accession>
<dbReference type="Proteomes" id="UP001651880">
    <property type="component" value="Unassembled WGS sequence"/>
</dbReference>
<dbReference type="Pfam" id="PF04205">
    <property type="entry name" value="FMN_bind"/>
    <property type="match status" value="1"/>
</dbReference>
<organism evidence="2 3">
    <name type="scientific">Lutispora saccharofermentans</name>
    <dbReference type="NCBI Taxonomy" id="3024236"/>
    <lineage>
        <taxon>Bacteria</taxon>
        <taxon>Bacillati</taxon>
        <taxon>Bacillota</taxon>
        <taxon>Clostridia</taxon>
        <taxon>Lutisporales</taxon>
        <taxon>Lutisporaceae</taxon>
        <taxon>Lutispora</taxon>
    </lineage>
</organism>
<gene>
    <name evidence="2" type="ORF">LJD61_13260</name>
</gene>
<dbReference type="SMART" id="SM00900">
    <property type="entry name" value="FMN_bind"/>
    <property type="match status" value="1"/>
</dbReference>
<reference evidence="2 3" key="1">
    <citation type="submission" date="2021-10" db="EMBL/GenBank/DDBJ databases">
        <title>Lutispora strain m25 sp. nov., a thermophilic, non-spore-forming bacterium isolated from a lab-scale methanogenic bioreactor digesting anaerobic sludge.</title>
        <authorList>
            <person name="El Houari A."/>
            <person name="Mcdonald J."/>
        </authorList>
    </citation>
    <scope>NUCLEOTIDE SEQUENCE [LARGE SCALE GENOMIC DNA]</scope>
    <source>
        <strain evidence="3">m25</strain>
    </source>
</reference>